<dbReference type="InterPro" id="IPR001264">
    <property type="entry name" value="Glyco_trans_51"/>
</dbReference>
<dbReference type="FunFam" id="1.10.3810.10:FF:000001">
    <property type="entry name" value="Penicillin-binding protein 1A"/>
    <property type="match status" value="1"/>
</dbReference>
<keyword evidence="18" id="KW-0812">Transmembrane</keyword>
<keyword evidence="11" id="KW-0573">Peptidoglycan synthesis</keyword>
<feature type="transmembrane region" description="Helical" evidence="18">
    <location>
        <begin position="20"/>
        <end position="42"/>
    </location>
</feature>
<keyword evidence="14" id="KW-0961">Cell wall biogenesis/degradation</keyword>
<evidence type="ECO:0000256" key="2">
    <source>
        <dbReference type="ARBA" id="ARBA00007090"/>
    </source>
</evidence>
<feature type="domain" description="Glycosyl transferase family 51" evidence="20">
    <location>
        <begin position="124"/>
        <end position="297"/>
    </location>
</feature>
<dbReference type="GO" id="GO:0008658">
    <property type="term" value="F:penicillin binding"/>
    <property type="evidence" value="ECO:0007669"/>
    <property type="project" value="InterPro"/>
</dbReference>
<evidence type="ECO:0000256" key="4">
    <source>
        <dbReference type="ARBA" id="ARBA00022475"/>
    </source>
</evidence>
<dbReference type="EMBL" id="PCTR01000049">
    <property type="protein sequence ID" value="PIP85965.1"/>
    <property type="molecule type" value="Genomic_DNA"/>
</dbReference>
<reference evidence="21 22" key="1">
    <citation type="submission" date="2017-09" db="EMBL/GenBank/DDBJ databases">
        <title>Depth-based differentiation of microbial function through sediment-hosted aquifers and enrichment of novel symbionts in the deep terrestrial subsurface.</title>
        <authorList>
            <person name="Probst A.J."/>
            <person name="Ladd B."/>
            <person name="Jarett J.K."/>
            <person name="Geller-Mcgrath D.E."/>
            <person name="Sieber C.M."/>
            <person name="Emerson J.B."/>
            <person name="Anantharaman K."/>
            <person name="Thomas B.C."/>
            <person name="Malmstrom R."/>
            <person name="Stieglmeier M."/>
            <person name="Klingl A."/>
            <person name="Woyke T."/>
            <person name="Ryan C.M."/>
            <person name="Banfield J.F."/>
        </authorList>
    </citation>
    <scope>NUCLEOTIDE SEQUENCE [LARGE SCALE GENOMIC DNA]</scope>
    <source>
        <strain evidence="21">CG22_combo_CG10-13_8_21_14_all_43_12</strain>
    </source>
</reference>
<dbReference type="AlphaFoldDB" id="A0A2H0DUY0"/>
<dbReference type="Gene3D" id="1.10.3810.10">
    <property type="entry name" value="Biosynthetic peptidoglycan transglycosylase-like"/>
    <property type="match status" value="1"/>
</dbReference>
<keyword evidence="8" id="KW-0808">Transferase</keyword>
<feature type="domain" description="Penicillin-binding protein transpeptidase" evidence="19">
    <location>
        <begin position="385"/>
        <end position="660"/>
    </location>
</feature>
<evidence type="ECO:0000256" key="16">
    <source>
        <dbReference type="ARBA" id="ARBA00049902"/>
    </source>
</evidence>
<dbReference type="GO" id="GO:0008955">
    <property type="term" value="F:peptidoglycan glycosyltransferase activity"/>
    <property type="evidence" value="ECO:0007669"/>
    <property type="project" value="UniProtKB-EC"/>
</dbReference>
<dbReference type="Pfam" id="PF00912">
    <property type="entry name" value="Transgly"/>
    <property type="match status" value="1"/>
</dbReference>
<comment type="subcellular location">
    <subcellularLocation>
        <location evidence="1">Cell membrane</location>
    </subcellularLocation>
</comment>
<dbReference type="InterPro" id="IPR036950">
    <property type="entry name" value="PBP_transglycosylase"/>
</dbReference>
<dbReference type="PANTHER" id="PTHR32282">
    <property type="entry name" value="BINDING PROTEIN TRANSPEPTIDASE, PUTATIVE-RELATED"/>
    <property type="match status" value="1"/>
</dbReference>
<feature type="region of interest" description="Disordered" evidence="17">
    <location>
        <begin position="739"/>
        <end position="759"/>
    </location>
</feature>
<dbReference type="GO" id="GO:0071555">
    <property type="term" value="P:cell wall organization"/>
    <property type="evidence" value="ECO:0007669"/>
    <property type="project" value="UniProtKB-KW"/>
</dbReference>
<evidence type="ECO:0000256" key="18">
    <source>
        <dbReference type="SAM" id="Phobius"/>
    </source>
</evidence>
<name>A0A2H0DUY0_9BACT</name>
<evidence type="ECO:0000256" key="17">
    <source>
        <dbReference type="SAM" id="MobiDB-lite"/>
    </source>
</evidence>
<evidence type="ECO:0000256" key="9">
    <source>
        <dbReference type="ARBA" id="ARBA00022801"/>
    </source>
</evidence>
<gene>
    <name evidence="21" type="ORF">COW83_01415</name>
</gene>
<keyword evidence="4" id="KW-1003">Cell membrane</keyword>
<evidence type="ECO:0000256" key="1">
    <source>
        <dbReference type="ARBA" id="ARBA00004236"/>
    </source>
</evidence>
<proteinExistence type="inferred from homology"/>
<evidence type="ECO:0000256" key="3">
    <source>
        <dbReference type="ARBA" id="ARBA00007739"/>
    </source>
</evidence>
<accession>A0A2H0DUY0</accession>
<dbReference type="Gene3D" id="3.40.710.10">
    <property type="entry name" value="DD-peptidase/beta-lactamase superfamily"/>
    <property type="match status" value="1"/>
</dbReference>
<evidence type="ECO:0000256" key="8">
    <source>
        <dbReference type="ARBA" id="ARBA00022679"/>
    </source>
</evidence>
<keyword evidence="10" id="KW-0133">Cell shape</keyword>
<protein>
    <submittedName>
        <fullName evidence="21">Uncharacterized protein</fullName>
    </submittedName>
</protein>
<dbReference type="PANTHER" id="PTHR32282:SF11">
    <property type="entry name" value="PENICILLIN-BINDING PROTEIN 1B"/>
    <property type="match status" value="1"/>
</dbReference>
<dbReference type="GO" id="GO:0008360">
    <property type="term" value="P:regulation of cell shape"/>
    <property type="evidence" value="ECO:0007669"/>
    <property type="project" value="UniProtKB-KW"/>
</dbReference>
<dbReference type="SUPFAM" id="SSF53955">
    <property type="entry name" value="Lysozyme-like"/>
    <property type="match status" value="1"/>
</dbReference>
<keyword evidence="6" id="KW-0645">Protease</keyword>
<keyword evidence="5" id="KW-0121">Carboxypeptidase</keyword>
<evidence type="ECO:0000256" key="7">
    <source>
        <dbReference type="ARBA" id="ARBA00022676"/>
    </source>
</evidence>
<feature type="transmembrane region" description="Helical" evidence="18">
    <location>
        <begin position="78"/>
        <end position="98"/>
    </location>
</feature>
<evidence type="ECO:0000256" key="5">
    <source>
        <dbReference type="ARBA" id="ARBA00022645"/>
    </source>
</evidence>
<dbReference type="GO" id="GO:0009252">
    <property type="term" value="P:peptidoglycan biosynthetic process"/>
    <property type="evidence" value="ECO:0007669"/>
    <property type="project" value="UniProtKB-KW"/>
</dbReference>
<dbReference type="InterPro" id="IPR050396">
    <property type="entry name" value="Glycosyltr_51/Transpeptidase"/>
</dbReference>
<dbReference type="Pfam" id="PF00905">
    <property type="entry name" value="Transpeptidase"/>
    <property type="match status" value="1"/>
</dbReference>
<evidence type="ECO:0000259" key="19">
    <source>
        <dbReference type="Pfam" id="PF00905"/>
    </source>
</evidence>
<dbReference type="GO" id="GO:0030288">
    <property type="term" value="C:outer membrane-bounded periplasmic space"/>
    <property type="evidence" value="ECO:0007669"/>
    <property type="project" value="TreeGrafter"/>
</dbReference>
<dbReference type="InterPro" id="IPR012338">
    <property type="entry name" value="Beta-lactam/transpept-like"/>
</dbReference>
<comment type="catalytic activity">
    <reaction evidence="16">
        <text>[GlcNAc-(1-&gt;4)-Mur2Ac(oyl-L-Ala-gamma-D-Glu-L-Lys-D-Ala-D-Ala)](n)-di-trans,octa-cis-undecaprenyl diphosphate + beta-D-GlcNAc-(1-&gt;4)-Mur2Ac(oyl-L-Ala-gamma-D-Glu-L-Lys-D-Ala-D-Ala)-di-trans,octa-cis-undecaprenyl diphosphate = [GlcNAc-(1-&gt;4)-Mur2Ac(oyl-L-Ala-gamma-D-Glu-L-Lys-D-Ala-D-Ala)](n+1)-di-trans,octa-cis-undecaprenyl diphosphate + di-trans,octa-cis-undecaprenyl diphosphate + H(+)</text>
        <dbReference type="Rhea" id="RHEA:23708"/>
        <dbReference type="Rhea" id="RHEA-COMP:9602"/>
        <dbReference type="Rhea" id="RHEA-COMP:9603"/>
        <dbReference type="ChEBI" id="CHEBI:15378"/>
        <dbReference type="ChEBI" id="CHEBI:58405"/>
        <dbReference type="ChEBI" id="CHEBI:60033"/>
        <dbReference type="ChEBI" id="CHEBI:78435"/>
        <dbReference type="EC" id="2.4.99.28"/>
    </reaction>
</comment>
<evidence type="ECO:0000256" key="6">
    <source>
        <dbReference type="ARBA" id="ARBA00022670"/>
    </source>
</evidence>
<evidence type="ECO:0000256" key="13">
    <source>
        <dbReference type="ARBA" id="ARBA00023268"/>
    </source>
</evidence>
<dbReference type="SUPFAM" id="SSF56601">
    <property type="entry name" value="beta-lactamase/transpeptidase-like"/>
    <property type="match status" value="1"/>
</dbReference>
<evidence type="ECO:0000256" key="12">
    <source>
        <dbReference type="ARBA" id="ARBA00023136"/>
    </source>
</evidence>
<sequence length="759" mass="83993">MVIKKEAQSNNFLIVLGRPVFNFLIFLISLIGFFLLSFDHLISKIASIKKPAFHFSISVIRLSPFHFNLFCPKINFRYIIFLLSLFGLLFLIYLEIFYNLPDPRSLTQYPSKLTTQILDRNGIVLYKIYKDENRTLIRLDSLPKFVKDAFLSAEDKDFYSHKGFSLTGLIRAVYKNLFADKLEGGSTITQQLVKNTVLTPEKTITRKIKEIILAVETEHLFSKDKIFEMYLNQISFGGPAYGIQEAARQYFDTDAKDLDLAQAAYLAGLTRAPSKYSPFGAQPELAISRQQWVLKQMYQDGFISETELSQSLSESLNFQSAKIEIKAPHFVMLIKNLLVDQLGENEVTQGGLKVYTTLDLKLQNQVQKIVTEEVGKLKALHVGNGSALVTNPKNGDVLAMVGSTDYFNLKQNGQVNLTTSLRQPGSSIKPLNYALSFENGNGPATTIEDRPITFHLSGQESWTPKNYDGKFHGTITLRQALASSYNIPSVLLLAKNGPANFAVFAQKLGITSWTDSSRFGLSMALGSLEVRMVDLATAYSAFANQGISTPLHTILKIEKPDGKSLRLSSCPSYIKSIAENSTANAEDSSCNPKKSISAATAYLISDILNDNSARSPAFGTNSILNIKNAKVSVKTGTSNDLKDNWTIGYSQNFLVATWVGNNDNTPMSQIASGITGASPIWAKIFYQILTTNQEPNNLTQPDDLIKVPICLLTGTLTCTGCPTRIDYFIKGSEPKTACDPADIERRLHSSPSPQNSPSP</sequence>
<dbReference type="GO" id="GO:0009002">
    <property type="term" value="F:serine-type D-Ala-D-Ala carboxypeptidase activity"/>
    <property type="evidence" value="ECO:0007669"/>
    <property type="project" value="UniProtKB-EC"/>
</dbReference>
<organism evidence="21 22">
    <name type="scientific">Candidatus Collierbacteria bacterium CG22_combo_CG10-13_8_21_14_all_43_12</name>
    <dbReference type="NCBI Taxonomy" id="1974537"/>
    <lineage>
        <taxon>Bacteria</taxon>
        <taxon>Candidatus Collieribacteriota</taxon>
    </lineage>
</organism>
<comment type="caution">
    <text evidence="21">The sequence shown here is derived from an EMBL/GenBank/DDBJ whole genome shotgun (WGS) entry which is preliminary data.</text>
</comment>
<dbReference type="GO" id="GO:0006508">
    <property type="term" value="P:proteolysis"/>
    <property type="evidence" value="ECO:0007669"/>
    <property type="project" value="UniProtKB-KW"/>
</dbReference>
<evidence type="ECO:0000256" key="10">
    <source>
        <dbReference type="ARBA" id="ARBA00022960"/>
    </source>
</evidence>
<dbReference type="Proteomes" id="UP000231136">
    <property type="component" value="Unassembled WGS sequence"/>
</dbReference>
<evidence type="ECO:0000313" key="22">
    <source>
        <dbReference type="Proteomes" id="UP000231136"/>
    </source>
</evidence>
<keyword evidence="9" id="KW-0378">Hydrolase</keyword>
<dbReference type="InterPro" id="IPR001460">
    <property type="entry name" value="PCN-bd_Tpept"/>
</dbReference>
<comment type="similarity">
    <text evidence="2">In the C-terminal section; belongs to the transpeptidase family.</text>
</comment>
<keyword evidence="18" id="KW-1133">Transmembrane helix</keyword>
<keyword evidence="12 18" id="KW-0472">Membrane</keyword>
<evidence type="ECO:0000256" key="15">
    <source>
        <dbReference type="ARBA" id="ARBA00034000"/>
    </source>
</evidence>
<keyword evidence="13" id="KW-0511">Multifunctional enzyme</keyword>
<evidence type="ECO:0000313" key="21">
    <source>
        <dbReference type="EMBL" id="PIP85965.1"/>
    </source>
</evidence>
<dbReference type="InterPro" id="IPR023346">
    <property type="entry name" value="Lysozyme-like_dom_sf"/>
</dbReference>
<dbReference type="GO" id="GO:0005886">
    <property type="term" value="C:plasma membrane"/>
    <property type="evidence" value="ECO:0007669"/>
    <property type="project" value="UniProtKB-SubCell"/>
</dbReference>
<evidence type="ECO:0000256" key="11">
    <source>
        <dbReference type="ARBA" id="ARBA00022984"/>
    </source>
</evidence>
<comment type="similarity">
    <text evidence="3">In the N-terminal section; belongs to the glycosyltransferase 51 family.</text>
</comment>
<keyword evidence="7" id="KW-0328">Glycosyltransferase</keyword>
<evidence type="ECO:0000259" key="20">
    <source>
        <dbReference type="Pfam" id="PF00912"/>
    </source>
</evidence>
<evidence type="ECO:0000256" key="14">
    <source>
        <dbReference type="ARBA" id="ARBA00023316"/>
    </source>
</evidence>
<comment type="catalytic activity">
    <reaction evidence="15">
        <text>Preferential cleavage: (Ac)2-L-Lys-D-Ala-|-D-Ala. Also transpeptidation of peptidyl-alanyl moieties that are N-acyl substituents of D-alanine.</text>
        <dbReference type="EC" id="3.4.16.4"/>
    </reaction>
</comment>